<dbReference type="InterPro" id="IPR019734">
    <property type="entry name" value="TPR_rpt"/>
</dbReference>
<feature type="coiled-coil region" evidence="1">
    <location>
        <begin position="1563"/>
        <end position="1590"/>
    </location>
</feature>
<feature type="compositionally biased region" description="Low complexity" evidence="2">
    <location>
        <begin position="670"/>
        <end position="686"/>
    </location>
</feature>
<name>A0A383W9G2_TETOB</name>
<dbReference type="InterPro" id="IPR011990">
    <property type="entry name" value="TPR-like_helical_dom_sf"/>
</dbReference>
<evidence type="ECO:0000256" key="1">
    <source>
        <dbReference type="SAM" id="Coils"/>
    </source>
</evidence>
<protein>
    <submittedName>
        <fullName evidence="3">Uncharacterized protein</fullName>
    </submittedName>
</protein>
<dbReference type="InterPro" id="IPR050754">
    <property type="entry name" value="FKBP4/5/8-like"/>
</dbReference>
<feature type="compositionally biased region" description="Polar residues" evidence="2">
    <location>
        <begin position="727"/>
        <end position="739"/>
    </location>
</feature>
<feature type="region of interest" description="Disordered" evidence="2">
    <location>
        <begin position="341"/>
        <end position="453"/>
    </location>
</feature>
<feature type="compositionally biased region" description="Gly residues" evidence="2">
    <location>
        <begin position="634"/>
        <end position="644"/>
    </location>
</feature>
<evidence type="ECO:0000313" key="3">
    <source>
        <dbReference type="EMBL" id="SZX73873.1"/>
    </source>
</evidence>
<feature type="compositionally biased region" description="Polar residues" evidence="2">
    <location>
        <begin position="1157"/>
        <end position="1168"/>
    </location>
</feature>
<feature type="region of interest" description="Disordered" evidence="2">
    <location>
        <begin position="556"/>
        <end position="578"/>
    </location>
</feature>
<feature type="region of interest" description="Disordered" evidence="2">
    <location>
        <begin position="602"/>
        <end position="644"/>
    </location>
</feature>
<feature type="region of interest" description="Disordered" evidence="2">
    <location>
        <begin position="1590"/>
        <end position="1612"/>
    </location>
</feature>
<keyword evidence="1" id="KW-0175">Coiled coil</keyword>
<feature type="compositionally biased region" description="Polar residues" evidence="2">
    <location>
        <begin position="618"/>
        <end position="628"/>
    </location>
</feature>
<feature type="compositionally biased region" description="Low complexity" evidence="2">
    <location>
        <begin position="744"/>
        <end position="753"/>
    </location>
</feature>
<feature type="region of interest" description="Disordered" evidence="2">
    <location>
        <begin position="1308"/>
        <end position="1358"/>
    </location>
</feature>
<dbReference type="SUPFAM" id="SSF48452">
    <property type="entry name" value="TPR-like"/>
    <property type="match status" value="1"/>
</dbReference>
<feature type="region of interest" description="Disordered" evidence="2">
    <location>
        <begin position="670"/>
        <end position="827"/>
    </location>
</feature>
<dbReference type="Gene3D" id="1.25.40.10">
    <property type="entry name" value="Tetratricopeptide repeat domain"/>
    <property type="match status" value="1"/>
</dbReference>
<feature type="region of interest" description="Disordered" evidence="2">
    <location>
        <begin position="888"/>
        <end position="912"/>
    </location>
</feature>
<evidence type="ECO:0000256" key="2">
    <source>
        <dbReference type="SAM" id="MobiDB-lite"/>
    </source>
</evidence>
<feature type="region of interest" description="Disordered" evidence="2">
    <location>
        <begin position="1140"/>
        <end position="1291"/>
    </location>
</feature>
<feature type="compositionally biased region" description="Polar residues" evidence="2">
    <location>
        <begin position="1218"/>
        <end position="1229"/>
    </location>
</feature>
<dbReference type="STRING" id="3088.A0A383W9G2"/>
<feature type="compositionally biased region" description="Low complexity" evidence="2">
    <location>
        <begin position="1320"/>
        <end position="1348"/>
    </location>
</feature>
<feature type="compositionally biased region" description="Low complexity" evidence="2">
    <location>
        <begin position="434"/>
        <end position="443"/>
    </location>
</feature>
<dbReference type="EMBL" id="FNXT01001199">
    <property type="protein sequence ID" value="SZX73873.1"/>
    <property type="molecule type" value="Genomic_DNA"/>
</dbReference>
<feature type="compositionally biased region" description="Polar residues" evidence="2">
    <location>
        <begin position="903"/>
        <end position="912"/>
    </location>
</feature>
<feature type="compositionally biased region" description="Low complexity" evidence="2">
    <location>
        <begin position="1203"/>
        <end position="1217"/>
    </location>
</feature>
<dbReference type="SMART" id="SM00028">
    <property type="entry name" value="TPR"/>
    <property type="match status" value="3"/>
</dbReference>
<accession>A0A383W9G2</accession>
<feature type="region of interest" description="Disordered" evidence="2">
    <location>
        <begin position="1404"/>
        <end position="1430"/>
    </location>
</feature>
<feature type="compositionally biased region" description="Low complexity" evidence="2">
    <location>
        <begin position="1258"/>
        <end position="1275"/>
    </location>
</feature>
<gene>
    <name evidence="3" type="ORF">BQ4739_LOCUS14113</name>
</gene>
<reference evidence="3 4" key="1">
    <citation type="submission" date="2016-10" db="EMBL/GenBank/DDBJ databases">
        <authorList>
            <person name="Cai Z."/>
        </authorList>
    </citation>
    <scope>NUCLEOTIDE SEQUENCE [LARGE SCALE GENOMIC DNA]</scope>
</reference>
<organism evidence="3 4">
    <name type="scientific">Tetradesmus obliquus</name>
    <name type="common">Green alga</name>
    <name type="synonym">Acutodesmus obliquus</name>
    <dbReference type="NCBI Taxonomy" id="3088"/>
    <lineage>
        <taxon>Eukaryota</taxon>
        <taxon>Viridiplantae</taxon>
        <taxon>Chlorophyta</taxon>
        <taxon>core chlorophytes</taxon>
        <taxon>Chlorophyceae</taxon>
        <taxon>CS clade</taxon>
        <taxon>Sphaeropleales</taxon>
        <taxon>Scenedesmaceae</taxon>
        <taxon>Tetradesmus</taxon>
    </lineage>
</organism>
<feature type="compositionally biased region" description="Low complexity" evidence="2">
    <location>
        <begin position="602"/>
        <end position="617"/>
    </location>
</feature>
<dbReference type="Proteomes" id="UP000256970">
    <property type="component" value="Unassembled WGS sequence"/>
</dbReference>
<keyword evidence="4" id="KW-1185">Reference proteome</keyword>
<sequence length="1665" mass="167264">MQAAGRAAASPALQLWEAYHSSSALAGTLRGAVRAHLECEHLAQLLETVSELLCFVFSRYNDALFLGSLNTHVSSAAQLLHFGLLKVCRIADSCCSSCISATSSSAAPFSPATTTSSAASAAGDIQLAVTVLATAVQYLEATHGAKQADAAAPQVLPGPRASLQVQQQALLQSGKKVAAAQAARRSTGGARQLPVQPDVVQLFNSTAIESTAGLAGNVPSSSAHTSNTYTQQHQLQEMAERAANDSMLPAVEGEATFDMQWQQDIQAEPQLQELEQQQEDEQHEEPPAAATVAAEAIDPEAYQAAKLQALQELLRPGSTWRLDDGGAGFVCKPGCNSGPQLQQQQQLLFSSPSRSPAPPAVASDTPAAEDAGAAAAAVEEDASTDGTTSAAAEERSTNVSQPHLAAAPSAGTGEDAAVDATPSEACGEPPGSGESAEQAQLEDALQEEASQEADVAVNSTAWLQQQLQQIYSNALLQGRKPQQQRHSMLRRSQELMCGVMDAAELPLLPARAQSPEPAGFVLGFFSAGFNSSSGSGATGPGRSVPASTEDLVEAVLGRRGRTTPGSTSSNTGGGSAGGSMYSSSMAAAAAAGVVTALYESSSARKSSSSPGMGRRSPFNSAPGSTRTGSDVAGAGYGSRGSCSGGGMVGTCSPRGYAGRSYASRAASVSVSVSSSRDGSHSGAGARNSRRKSTTSSPGSAIRTVPGSGCITPIKPTRANSPGAAAQTPGSCEAPSSSQGRLVYSQDGSSSSSGCKRKGSSSKGASSSVGQGSAQVSQDWQAAPAAASVRSPSRTSSPSPARQSQSGARASRDSILGRGRHSMSGAVDASSSTAYEEALALAASAAGTAYKSASSSGDGSSSISDGCGLTRRSSAGSTLFMSARSSHAGSTAGSVASCHGGTSRMRTSVTGGTGSCSVTSAAGASVLGMLAAAAAGAAEEAAMLLPVGMGVAVSRAAQGSSSQEESWLAPCAASKDPATLQLAGRCSGMSPRTSRVGSTSCSGVDEQLPFLQGDGLIMEPASSPPAAAGAGSKDPLVTGMGCLTLGSCSGARSGRASLCSGGGSAALAESVQLARCSLAGGSAAAGGGSRQLSGELVTLQQQQQMGAGSRSGSSAGGRASGRSSACGLTGEMVVTGEAAASSGVSSLNGPSAGDADGFTTSESDKQSAAATEAAHEGGQHLHQQQDMVQFLAAGRQATRQGRKSAAAGMAAAPVASPANQPQLPGHSQQVAAAGKHCNSDSGLATPMDGQHSAETGLDAWQQQQEQWQAQWQQQQQSATSSDGHEAALNSQQQVEQEYSLCIRPVQAVPAPAQHQEHQGHAKGASDSSAEAASSQLRETTPTAAAPEAAQRGAEDERAMQAAAALCNEATGSDDFGDFQGSPHAVASQGYFAGATVQHEAGAGTETVEAGDLPSTGGAAAEPADRSSLMMHSPAEQLQQAVGAIAADVAAASISAGSDAACPAATPEAAAEALLAEGNAAYTAGRYSAAVQCYAKALDSLGGSIAQTTSEAGVLLWIKCSLNLACCHLRLGQFKQCVALCDSLLEVDPANIVALCHRGRALLMVQQHAAAKADLTEALELLEEEAAEQVQQQQSYVGQQQPNGSDGHGAAGPLLAAGERTGGGAIRPSSRCLSPCTLARMRLNNSYWQQRVVELLASTSKADPAAK</sequence>
<evidence type="ECO:0000313" key="4">
    <source>
        <dbReference type="Proteomes" id="UP000256970"/>
    </source>
</evidence>
<proteinExistence type="predicted"/>
<feature type="compositionally biased region" description="Low complexity" evidence="2">
    <location>
        <begin position="760"/>
        <end position="805"/>
    </location>
</feature>
<feature type="compositionally biased region" description="Low complexity" evidence="2">
    <location>
        <begin position="341"/>
        <end position="377"/>
    </location>
</feature>
<feature type="region of interest" description="Disordered" evidence="2">
    <location>
        <begin position="1098"/>
        <end position="1123"/>
    </location>
</feature>
<feature type="compositionally biased region" description="Polar residues" evidence="2">
    <location>
        <begin position="1593"/>
        <end position="1602"/>
    </location>
</feature>
<dbReference type="PANTHER" id="PTHR46512">
    <property type="entry name" value="PEPTIDYLPROLYL ISOMERASE"/>
    <property type="match status" value="1"/>
</dbReference>